<organism evidence="2 3">
    <name type="scientific">Babesia gibsoni</name>
    <dbReference type="NCBI Taxonomy" id="33632"/>
    <lineage>
        <taxon>Eukaryota</taxon>
        <taxon>Sar</taxon>
        <taxon>Alveolata</taxon>
        <taxon>Apicomplexa</taxon>
        <taxon>Aconoidasida</taxon>
        <taxon>Piroplasmida</taxon>
        <taxon>Babesiidae</taxon>
        <taxon>Babesia</taxon>
    </lineage>
</organism>
<dbReference type="GO" id="GO:0000976">
    <property type="term" value="F:transcription cis-regulatory region binding"/>
    <property type="evidence" value="ECO:0007669"/>
    <property type="project" value="TreeGrafter"/>
</dbReference>
<dbReference type="GO" id="GO:0048188">
    <property type="term" value="C:Set1C/COMPASS complex"/>
    <property type="evidence" value="ECO:0007669"/>
    <property type="project" value="InterPro"/>
</dbReference>
<evidence type="ECO:0000313" key="2">
    <source>
        <dbReference type="EMBL" id="KAK1443151.1"/>
    </source>
</evidence>
<evidence type="ECO:0000259" key="1">
    <source>
        <dbReference type="SMART" id="SM00449"/>
    </source>
</evidence>
<dbReference type="PANTHER" id="PTHR10598:SF0">
    <property type="entry name" value="SET1_ASH2 HISTONE METHYLTRANSFERASE COMPLEX SUBUNIT ASH2"/>
    <property type="match status" value="1"/>
</dbReference>
<sequence>MDKQRKFVDLASEAKRMKIIWVPDLEYNSFDIRYCSNEPPSRISEDRLTYTGAKMCCSALARGCVTTGNWYFEARIDEPDPSWKDFKLRGWESEETVGGLLESVPALRNGLRPSVSIGFGTRLSRFDGPIGSNVFGCSISQEGCRVMQDNKDITSPEDERLDLKPGDIVGCAIKLGEPTTKFPDPRGIAAMWPFVRKALLIDVTNPESIEEAKVLNEGSQLMFSVNGKWRKTVVKDFYCVEYHPGVSTFMGGSVTLNLGPKFTFEPPDSSYMPANSMENSMYPCKEELLRFWILGDTSVLSEGAEINRDYYKVVSDSPTEQ</sequence>
<protein>
    <recommendedName>
        <fullName evidence="1">SPRY domain-containing protein</fullName>
    </recommendedName>
</protein>
<name>A0AAD8LQ08_BABGI</name>
<gene>
    <name evidence="2" type="ORF">BgAZ_200270</name>
</gene>
<dbReference type="InterPro" id="IPR043136">
    <property type="entry name" value="B30.2/SPRY_sf"/>
</dbReference>
<accession>A0AAD8LQ08</accession>
<dbReference type="EMBL" id="JAVEPI010000002">
    <property type="protein sequence ID" value="KAK1443151.1"/>
    <property type="molecule type" value="Genomic_DNA"/>
</dbReference>
<dbReference type="Gene3D" id="2.60.120.920">
    <property type="match status" value="1"/>
</dbReference>
<dbReference type="CDD" id="cd12872">
    <property type="entry name" value="SPRY_Ash2"/>
    <property type="match status" value="1"/>
</dbReference>
<dbReference type="InterPro" id="IPR003877">
    <property type="entry name" value="SPRY_dom"/>
</dbReference>
<dbReference type="PANTHER" id="PTHR10598">
    <property type="entry name" value="SET1/ASH2 HISTONE METHYLTRANSFERASE COMPLEX SUBUNIT ASH2"/>
    <property type="match status" value="1"/>
</dbReference>
<feature type="domain" description="SPRY" evidence="1">
    <location>
        <begin position="67"/>
        <end position="262"/>
    </location>
</feature>
<dbReference type="SMART" id="SM00449">
    <property type="entry name" value="SPRY"/>
    <property type="match status" value="1"/>
</dbReference>
<reference evidence="2" key="1">
    <citation type="submission" date="2023-08" db="EMBL/GenBank/DDBJ databases">
        <title>Draft sequence of the Babesia gibsoni genome.</title>
        <authorList>
            <person name="Yamagishi J.Y."/>
            <person name="Xuan X.X."/>
        </authorList>
    </citation>
    <scope>NUCLEOTIDE SEQUENCE</scope>
    <source>
        <strain evidence="2">Azabu</strain>
    </source>
</reference>
<evidence type="ECO:0000313" key="3">
    <source>
        <dbReference type="Proteomes" id="UP001230268"/>
    </source>
</evidence>
<comment type="caution">
    <text evidence="2">The sequence shown here is derived from an EMBL/GenBank/DDBJ whole genome shotgun (WGS) entry which is preliminary data.</text>
</comment>
<dbReference type="AlphaFoldDB" id="A0AAD8LQ08"/>
<keyword evidence="3" id="KW-1185">Reference proteome</keyword>
<dbReference type="InterPro" id="IPR037353">
    <property type="entry name" value="ASH2"/>
</dbReference>
<proteinExistence type="predicted"/>
<dbReference type="Proteomes" id="UP001230268">
    <property type="component" value="Unassembled WGS sequence"/>
</dbReference>